<dbReference type="PANTHER" id="PTHR31490:SF35">
    <property type="entry name" value="ENDO-1,4-BETA-XYLANASE"/>
    <property type="match status" value="1"/>
</dbReference>
<dbReference type="Pfam" id="PF00331">
    <property type="entry name" value="Glyco_hydro_10"/>
    <property type="match status" value="1"/>
</dbReference>
<evidence type="ECO:0000256" key="1">
    <source>
        <dbReference type="ARBA" id="ARBA00000681"/>
    </source>
</evidence>
<evidence type="ECO:0000313" key="13">
    <source>
        <dbReference type="EMBL" id="EMD35598.1"/>
    </source>
</evidence>
<dbReference type="InterPro" id="IPR001000">
    <property type="entry name" value="GH10_dom"/>
</dbReference>
<dbReference type="GO" id="GO:0031176">
    <property type="term" value="F:endo-1,4-beta-xylanase activity"/>
    <property type="evidence" value="ECO:0007669"/>
    <property type="project" value="UniProtKB-EC"/>
</dbReference>
<dbReference type="GO" id="GO:0005576">
    <property type="term" value="C:extracellular region"/>
    <property type="evidence" value="ECO:0007669"/>
    <property type="project" value="UniProtKB-SubCell"/>
</dbReference>
<feature type="chain" id="PRO_5004023884" description="Beta-xylanase" evidence="11">
    <location>
        <begin position="20"/>
        <end position="351"/>
    </location>
</feature>
<dbReference type="PANTHER" id="PTHR31490">
    <property type="entry name" value="GLYCOSYL HYDROLASE"/>
    <property type="match status" value="1"/>
</dbReference>
<dbReference type="InterPro" id="IPR017853">
    <property type="entry name" value="GH"/>
</dbReference>
<evidence type="ECO:0000256" key="2">
    <source>
        <dbReference type="ARBA" id="ARBA00004613"/>
    </source>
</evidence>
<protein>
    <recommendedName>
        <fullName evidence="10">Beta-xylanase</fullName>
        <ecNumber evidence="10">3.2.1.8</ecNumber>
    </recommendedName>
</protein>
<dbReference type="EC" id="3.2.1.8" evidence="10"/>
<organism evidence="13 14">
    <name type="scientific">Ceriporiopsis subvermispora (strain B)</name>
    <name type="common">White-rot fungus</name>
    <name type="synonym">Gelatoporia subvermispora</name>
    <dbReference type="NCBI Taxonomy" id="914234"/>
    <lineage>
        <taxon>Eukaryota</taxon>
        <taxon>Fungi</taxon>
        <taxon>Dikarya</taxon>
        <taxon>Basidiomycota</taxon>
        <taxon>Agaricomycotina</taxon>
        <taxon>Agaricomycetes</taxon>
        <taxon>Polyporales</taxon>
        <taxon>Gelatoporiaceae</taxon>
        <taxon>Gelatoporia</taxon>
    </lineage>
</organism>
<dbReference type="OrthoDB" id="3055998at2759"/>
<dbReference type="AlphaFoldDB" id="M2QEW7"/>
<keyword evidence="14" id="KW-1185">Reference proteome</keyword>
<evidence type="ECO:0000256" key="9">
    <source>
        <dbReference type="ARBA" id="ARBA00023326"/>
    </source>
</evidence>
<keyword evidence="8 10" id="KW-0119">Carbohydrate metabolism</keyword>
<evidence type="ECO:0000256" key="5">
    <source>
        <dbReference type="ARBA" id="ARBA00022525"/>
    </source>
</evidence>
<dbReference type="InterPro" id="IPR044846">
    <property type="entry name" value="GH10"/>
</dbReference>
<dbReference type="SUPFAM" id="SSF51445">
    <property type="entry name" value="(Trans)glycosidases"/>
    <property type="match status" value="1"/>
</dbReference>
<keyword evidence="5" id="KW-0964">Secreted</keyword>
<comment type="subcellular location">
    <subcellularLocation>
        <location evidence="2">Secreted</location>
    </subcellularLocation>
</comment>
<evidence type="ECO:0000256" key="11">
    <source>
        <dbReference type="SAM" id="SignalP"/>
    </source>
</evidence>
<keyword evidence="7 10" id="KW-0378">Hydrolase</keyword>
<evidence type="ECO:0000256" key="3">
    <source>
        <dbReference type="ARBA" id="ARBA00004851"/>
    </source>
</evidence>
<evidence type="ECO:0000256" key="10">
    <source>
        <dbReference type="RuleBase" id="RU361174"/>
    </source>
</evidence>
<dbReference type="PROSITE" id="PS51760">
    <property type="entry name" value="GH10_2"/>
    <property type="match status" value="1"/>
</dbReference>
<evidence type="ECO:0000256" key="4">
    <source>
        <dbReference type="ARBA" id="ARBA00007495"/>
    </source>
</evidence>
<keyword evidence="10" id="KW-0326">Glycosidase</keyword>
<proteinExistence type="inferred from homology"/>
<feature type="signal peptide" evidence="11">
    <location>
        <begin position="1"/>
        <end position="19"/>
    </location>
</feature>
<dbReference type="Proteomes" id="UP000016930">
    <property type="component" value="Unassembled WGS sequence"/>
</dbReference>
<keyword evidence="11" id="KW-0732">Signal</keyword>
<feature type="domain" description="GH10" evidence="12">
    <location>
        <begin position="54"/>
        <end position="350"/>
    </location>
</feature>
<evidence type="ECO:0000256" key="8">
    <source>
        <dbReference type="ARBA" id="ARBA00023277"/>
    </source>
</evidence>
<comment type="pathway">
    <text evidence="3">Glycan degradation; xylan degradation.</text>
</comment>
<dbReference type="GO" id="GO:0045493">
    <property type="term" value="P:xylan catabolic process"/>
    <property type="evidence" value="ECO:0007669"/>
    <property type="project" value="UniProtKB-KW"/>
</dbReference>
<evidence type="ECO:0000256" key="7">
    <source>
        <dbReference type="ARBA" id="ARBA00022801"/>
    </source>
</evidence>
<dbReference type="HOGENOM" id="CLU_020161_1_0_1"/>
<reference evidence="13 14" key="1">
    <citation type="journal article" date="2012" name="Proc. Natl. Acad. Sci. U.S.A.">
        <title>Comparative genomics of Ceriporiopsis subvermispora and Phanerochaete chrysosporium provide insight into selective ligninolysis.</title>
        <authorList>
            <person name="Fernandez-Fueyo E."/>
            <person name="Ruiz-Duenas F.J."/>
            <person name="Ferreira P."/>
            <person name="Floudas D."/>
            <person name="Hibbett D.S."/>
            <person name="Canessa P."/>
            <person name="Larrondo L.F."/>
            <person name="James T.Y."/>
            <person name="Seelenfreund D."/>
            <person name="Lobos S."/>
            <person name="Polanco R."/>
            <person name="Tello M."/>
            <person name="Honda Y."/>
            <person name="Watanabe T."/>
            <person name="Watanabe T."/>
            <person name="Ryu J.S."/>
            <person name="Kubicek C.P."/>
            <person name="Schmoll M."/>
            <person name="Gaskell J."/>
            <person name="Hammel K.E."/>
            <person name="St John F.J."/>
            <person name="Vanden Wymelenberg A."/>
            <person name="Sabat G."/>
            <person name="Splinter BonDurant S."/>
            <person name="Syed K."/>
            <person name="Yadav J.S."/>
            <person name="Doddapaneni H."/>
            <person name="Subramanian V."/>
            <person name="Lavin J.L."/>
            <person name="Oguiza J.A."/>
            <person name="Perez G."/>
            <person name="Pisabarro A.G."/>
            <person name="Ramirez L."/>
            <person name="Santoyo F."/>
            <person name="Master E."/>
            <person name="Coutinho P.M."/>
            <person name="Henrissat B."/>
            <person name="Lombard V."/>
            <person name="Magnuson J.K."/>
            <person name="Kuees U."/>
            <person name="Hori C."/>
            <person name="Igarashi K."/>
            <person name="Samejima M."/>
            <person name="Held B.W."/>
            <person name="Barry K.W."/>
            <person name="LaButti K.M."/>
            <person name="Lapidus A."/>
            <person name="Lindquist E.A."/>
            <person name="Lucas S.M."/>
            <person name="Riley R."/>
            <person name="Salamov A.A."/>
            <person name="Hoffmeister D."/>
            <person name="Schwenk D."/>
            <person name="Hadar Y."/>
            <person name="Yarden O."/>
            <person name="de Vries R.P."/>
            <person name="Wiebenga A."/>
            <person name="Stenlid J."/>
            <person name="Eastwood D."/>
            <person name="Grigoriev I.V."/>
            <person name="Berka R.M."/>
            <person name="Blanchette R.A."/>
            <person name="Kersten P."/>
            <person name="Martinez A.T."/>
            <person name="Vicuna R."/>
            <person name="Cullen D."/>
        </authorList>
    </citation>
    <scope>NUCLEOTIDE SEQUENCE [LARGE SCALE GENOMIC DNA]</scope>
    <source>
        <strain evidence="13 14">B</strain>
    </source>
</reference>
<comment type="similarity">
    <text evidence="4 10">Belongs to the glycosyl hydrolase 10 (cellulase F) family.</text>
</comment>
<evidence type="ECO:0000313" key="14">
    <source>
        <dbReference type="Proteomes" id="UP000016930"/>
    </source>
</evidence>
<evidence type="ECO:0000256" key="6">
    <source>
        <dbReference type="ARBA" id="ARBA00022651"/>
    </source>
</evidence>
<name>M2QEW7_CERS8</name>
<keyword evidence="9 10" id="KW-0624">Polysaccharide degradation</keyword>
<dbReference type="Gene3D" id="3.20.20.80">
    <property type="entry name" value="Glycosidases"/>
    <property type="match status" value="1"/>
</dbReference>
<dbReference type="EMBL" id="KB445800">
    <property type="protein sequence ID" value="EMD35598.1"/>
    <property type="molecule type" value="Genomic_DNA"/>
</dbReference>
<dbReference type="PRINTS" id="PR00134">
    <property type="entry name" value="GLHYDRLASE10"/>
</dbReference>
<evidence type="ECO:0000259" key="12">
    <source>
        <dbReference type="PROSITE" id="PS51760"/>
    </source>
</evidence>
<dbReference type="STRING" id="914234.M2QEW7"/>
<sequence length="351" mass="38450">MLVLAQLTALALLLPYCLASPVASSSASLPGSTSRVAGLNAVAKASGKLYFGTATNANEFQDDPVYGAIINDTRQFGQISPANAMKWEFTEPNPGNFTFEDGDIIRDLARNNGQLLRGHNCVWYMQLPDWIANGTFTYHEMINIVENHCGTLVGHYKGEMYSWDVINESLNDDGSFRENVFFNATGPDYIPAALRAARAADPHAKLYINDYGIEGRGNKTTAIQNLVRKLKSEGVPIDGIGIQSHLTVGQLPTDLAENFQDFGRLGAEIGIEFAITEMDMRILGNVTAEVLEQQKAAYETVVDACHAVPECVGVTVWDFTDKYGWITDGHADIWDDDLQKKPAYDGVVLGF</sequence>
<gene>
    <name evidence="13" type="ORF">CERSUDRAFT_116326</name>
</gene>
<accession>M2QEW7</accession>
<comment type="catalytic activity">
    <reaction evidence="1 10">
        <text>Endohydrolysis of (1-&gt;4)-beta-D-xylosidic linkages in xylans.</text>
        <dbReference type="EC" id="3.2.1.8"/>
    </reaction>
</comment>
<dbReference type="SMART" id="SM00633">
    <property type="entry name" value="Glyco_10"/>
    <property type="match status" value="1"/>
</dbReference>
<keyword evidence="6" id="KW-0858">Xylan degradation</keyword>